<evidence type="ECO:0000313" key="4">
    <source>
        <dbReference type="Proteomes" id="UP000192578"/>
    </source>
</evidence>
<feature type="compositionally biased region" description="Basic and acidic residues" evidence="1">
    <location>
        <begin position="1404"/>
        <end position="1414"/>
    </location>
</feature>
<feature type="chain" id="PRO_5040980294" evidence="2">
    <location>
        <begin position="29"/>
        <end position="1824"/>
    </location>
</feature>
<feature type="region of interest" description="Disordered" evidence="1">
    <location>
        <begin position="1171"/>
        <end position="1200"/>
    </location>
</feature>
<name>A0A9X6RJM4_HYPEX</name>
<dbReference type="OrthoDB" id="10657022at2759"/>
<feature type="region of interest" description="Disordered" evidence="1">
    <location>
        <begin position="565"/>
        <end position="610"/>
    </location>
</feature>
<dbReference type="EMBL" id="MTYJ01000179">
    <property type="protein sequence ID" value="OWA49985.1"/>
    <property type="molecule type" value="Genomic_DNA"/>
</dbReference>
<feature type="compositionally biased region" description="Low complexity" evidence="1">
    <location>
        <begin position="1251"/>
        <end position="1263"/>
    </location>
</feature>
<accession>A0A9X6RJM4</accession>
<feature type="compositionally biased region" description="Polar residues" evidence="1">
    <location>
        <begin position="250"/>
        <end position="260"/>
    </location>
</feature>
<organism evidence="3 4">
    <name type="scientific">Hypsibius exemplaris</name>
    <name type="common">Freshwater tardigrade</name>
    <dbReference type="NCBI Taxonomy" id="2072580"/>
    <lineage>
        <taxon>Eukaryota</taxon>
        <taxon>Metazoa</taxon>
        <taxon>Ecdysozoa</taxon>
        <taxon>Tardigrada</taxon>
        <taxon>Eutardigrada</taxon>
        <taxon>Parachela</taxon>
        <taxon>Hypsibioidea</taxon>
        <taxon>Hypsibiidae</taxon>
        <taxon>Hypsibius</taxon>
    </lineage>
</organism>
<comment type="caution">
    <text evidence="3">The sequence shown here is derived from an EMBL/GenBank/DDBJ whole genome shotgun (WGS) entry which is preliminary data.</text>
</comment>
<gene>
    <name evidence="3" type="ORF">BV898_14517</name>
</gene>
<feature type="compositionally biased region" description="Low complexity" evidence="1">
    <location>
        <begin position="269"/>
        <end position="287"/>
    </location>
</feature>
<protein>
    <submittedName>
        <fullName evidence="3">Uncharacterized protein</fullName>
    </submittedName>
</protein>
<feature type="region of interest" description="Disordered" evidence="1">
    <location>
        <begin position="1404"/>
        <end position="1457"/>
    </location>
</feature>
<feature type="region of interest" description="Disordered" evidence="1">
    <location>
        <begin position="1555"/>
        <end position="1598"/>
    </location>
</feature>
<feature type="compositionally biased region" description="Low complexity" evidence="1">
    <location>
        <begin position="1171"/>
        <end position="1199"/>
    </location>
</feature>
<feature type="compositionally biased region" description="Polar residues" evidence="1">
    <location>
        <begin position="410"/>
        <end position="436"/>
    </location>
</feature>
<feature type="compositionally biased region" description="Polar residues" evidence="1">
    <location>
        <begin position="574"/>
        <end position="589"/>
    </location>
</feature>
<evidence type="ECO:0000256" key="1">
    <source>
        <dbReference type="SAM" id="MobiDB-lite"/>
    </source>
</evidence>
<feature type="compositionally biased region" description="Polar residues" evidence="1">
    <location>
        <begin position="1576"/>
        <end position="1589"/>
    </location>
</feature>
<dbReference type="Proteomes" id="UP000192578">
    <property type="component" value="Unassembled WGS sequence"/>
</dbReference>
<feature type="signal peptide" evidence="2">
    <location>
        <begin position="1"/>
        <end position="28"/>
    </location>
</feature>
<evidence type="ECO:0000256" key="2">
    <source>
        <dbReference type="SAM" id="SignalP"/>
    </source>
</evidence>
<feature type="compositionally biased region" description="Basic and acidic residues" evidence="1">
    <location>
        <begin position="1431"/>
        <end position="1452"/>
    </location>
</feature>
<feature type="compositionally biased region" description="Basic and acidic residues" evidence="1">
    <location>
        <begin position="1276"/>
        <end position="1288"/>
    </location>
</feature>
<reference evidence="4" key="1">
    <citation type="submission" date="2017-01" db="EMBL/GenBank/DDBJ databases">
        <title>Comparative genomics of anhydrobiosis in the tardigrade Hypsibius dujardini.</title>
        <authorList>
            <person name="Yoshida Y."/>
            <person name="Koutsovoulos G."/>
            <person name="Laetsch D."/>
            <person name="Stevens L."/>
            <person name="Kumar S."/>
            <person name="Horikawa D."/>
            <person name="Ishino K."/>
            <person name="Komine S."/>
            <person name="Tomita M."/>
            <person name="Blaxter M."/>
            <person name="Arakawa K."/>
        </authorList>
    </citation>
    <scope>NUCLEOTIDE SEQUENCE [LARGE SCALE GENOMIC DNA]</scope>
    <source>
        <strain evidence="4">Z151</strain>
    </source>
</reference>
<proteinExistence type="predicted"/>
<sequence length="1824" mass="202214">MSNLVMAAFSTTLLQVLLMAGPAVVAQSAETGRTNQFDIPDKLIMTYSTPSQRNQVLQQIMVMWRNALNEYQSSNVAIKFTSESISTSAIVQTADAQPTGRRMQVTYHITGQSVLPIDAEKVTTSAHQTIVDAHVAGVELLTATDSSATSQVMESQDGGTQQFSTTETVTLTYTSVSQREQFLQQILTFWRTALMTYQATNIQIEFVGEASASTATKEVTYRITATTATTVDTETVKSSVRQTIQNAHLTGITIGSQPTNTDQGDTDSDGQTSTDTQPTGPSTKTFSTTDTITLTYSTNGERDQLLQQILTFWRTALTSYQATNVRITFVSENPSQKSTGSMVVKYRITATASSRISKKTVKSSVRKTIQDSHLAGIQVESITRAQIQGGAVTATDDGADTTDQRLLAVGTQQQSEVTSTATMAQASNEQDDNQQGLQADMRSNTGVNSQTSGGQSFQTTDAVQMKYTNQQERDALLQQVLDQWKLSFGSNQVSNIEISFVSEKASGTTAYKFVVYKITAHVSSPIDHRTVKKTVHQKLRAARFAAVNALSVQVQNLFDASPESVVEGRGIPRSSKQQRTATSSQGDQSNPKKHVTTTTSPDDGSLETDTGIASIDEIGSGTVQTITDTISLAYSTTEDRNRSVEWIRRLWAYVLGVEVRTVRVTVVSDMPIQSSFLGFLQADAQGHNVTYTITVTQTIPAFDADALKIKFQQLLPASTTSYLVTFPAGSIPTKLNITTIDQIRGPQRTKDVEQQSLQAFMIYDTISFSFKTIQERNKILEIIRRSWEQALGRGAVTVDLVVHQDTPNSDGSHRITYLLTILSKRNEWDIKMLETKFRQVLSEANIPSLVTPDPDSLGSFTAPPADSGVRSFVFYDTIGLSFTTDTQRTEALEKIRAAWEKVLGINAWNVQVSVYRDTADTADTAQTPSTHQVSYTILFSSNNQTEWNFDALETQFKAMLITIKGTGFSAVLQAEERSGGSSDQALFRAHHMAVSNQDRRQSNSQWSRLNREGSVREMSNHSWADSSVVFTYFLSDAIKFDYSEKSELDAALESIRFMWSQLLGSKASDVQVSLNSDFKSAASSRHTVHYHVLIVSRIAHFESDLEGFRSQFWSSLSTSDNVMLRKAKRLLVLPFISGSLDSVQVEIASTTQEMSSGSGGNAKIFFTKSMNSNESSSSSAEDSSSSDIQPSGSSDSGSGKVVKVVKVTANYQAQDGNGGMKTTSSAPVTDKVSDGQQAGLEEIDESSSNGTQTQDQAQVQQAVIKSAGSSTNSSGKTDRRRGDHEGRKKVPVEIRGWITIRYRNKRQRQDAFDEIRRRWSRADVLRTSKILTILTSHSNGKSSHRKIVHPNWANSDRTTPYTPWCTPFRVSFRRSQQDQLNERQVRRELRAVLARAHPDFWVDRQIDDDQRGDDNDNDDNLEGGHGHNHHHNNDNNRRKNNHESGKNRDNQVDIHGSVTIRYRNKRQREDALNEIKRRWTRSEILGNVNDLDIEFDQEIPTPQWAQLGPDNTVHTLVYSVTGLTRHGQPKLEENKVKRELRTVLARSNLDFWVERQPDDSQIGNDDGHDDHHRGPTASSARKSLTDGGTSSSSRRNNSYIQSGHQLNAYIIHDSFRITAENDNEREAYLELVEQAWQNIFGNDTELVQAAVYQDDILAGKNFKTHDVKYAVVIVSSDPSLDLQAAKASFGQIKPKTNVALVAPEPLPVSSFSNALVLLQSITFSYVTEQERDEFINGVEEQWQMALGKSFQLIEVWLYDEAVIDQSLDVKVKTTSELSYAVLIVSQAEVLDAHLLMRQLEQYLLTRMVALSHTGNSTACAVTSQ</sequence>
<keyword evidence="2" id="KW-0732">Signal</keyword>
<keyword evidence="4" id="KW-1185">Reference proteome</keyword>
<feature type="region of interest" description="Disordered" evidence="1">
    <location>
        <begin position="250"/>
        <end position="287"/>
    </location>
</feature>
<feature type="region of interest" description="Disordered" evidence="1">
    <location>
        <begin position="409"/>
        <end position="436"/>
    </location>
</feature>
<evidence type="ECO:0000313" key="3">
    <source>
        <dbReference type="EMBL" id="OWA49985.1"/>
    </source>
</evidence>
<feature type="region of interest" description="Disordered" evidence="1">
    <location>
        <begin position="1242"/>
        <end position="1288"/>
    </location>
</feature>